<dbReference type="Pfam" id="PF00652">
    <property type="entry name" value="Ricin_B_lectin"/>
    <property type="match status" value="2"/>
</dbReference>
<feature type="chain" id="PRO_5042334819" description="Ricin B lectin domain-containing protein" evidence="1">
    <location>
        <begin position="18"/>
        <end position="336"/>
    </location>
</feature>
<dbReference type="AlphaFoldDB" id="A0A1B9G435"/>
<evidence type="ECO:0000256" key="1">
    <source>
        <dbReference type="SAM" id="SignalP"/>
    </source>
</evidence>
<dbReference type="RefSeq" id="XP_019046841.1">
    <property type="nucleotide sequence ID" value="XM_019190093.1"/>
</dbReference>
<proteinExistence type="predicted"/>
<reference evidence="3" key="1">
    <citation type="submission" date="2013-07" db="EMBL/GenBank/DDBJ databases">
        <title>The Genome Sequence of Cryptococcus bestiolae CBS10118.</title>
        <authorList>
            <consortium name="The Broad Institute Genome Sequencing Platform"/>
            <person name="Cuomo C."/>
            <person name="Litvintseva A."/>
            <person name="Chen Y."/>
            <person name="Heitman J."/>
            <person name="Sun S."/>
            <person name="Springer D."/>
            <person name="Dromer F."/>
            <person name="Young S.K."/>
            <person name="Zeng Q."/>
            <person name="Gargeya S."/>
            <person name="Fitzgerald M."/>
            <person name="Abouelleil A."/>
            <person name="Alvarado L."/>
            <person name="Berlin A.M."/>
            <person name="Chapman S.B."/>
            <person name="Dewar J."/>
            <person name="Goldberg J."/>
            <person name="Griggs A."/>
            <person name="Gujja S."/>
            <person name="Hansen M."/>
            <person name="Howarth C."/>
            <person name="Imamovic A."/>
            <person name="Larimer J."/>
            <person name="McCowan C."/>
            <person name="Murphy C."/>
            <person name="Pearson M."/>
            <person name="Priest M."/>
            <person name="Roberts A."/>
            <person name="Saif S."/>
            <person name="Shea T."/>
            <person name="Sykes S."/>
            <person name="Wortman J."/>
            <person name="Nusbaum C."/>
            <person name="Birren B."/>
        </authorList>
    </citation>
    <scope>NUCLEOTIDE SEQUENCE [LARGE SCALE GENOMIC DNA]</scope>
    <source>
        <strain evidence="3">CBS 10118</strain>
    </source>
</reference>
<dbReference type="EMBL" id="KI894020">
    <property type="protein sequence ID" value="OCF25771.1"/>
    <property type="molecule type" value="Genomic_DNA"/>
</dbReference>
<dbReference type="GeneID" id="30207843"/>
<keyword evidence="5" id="KW-1185">Reference proteome</keyword>
<evidence type="ECO:0000313" key="3">
    <source>
        <dbReference type="EMBL" id="OCF25771.1"/>
    </source>
</evidence>
<dbReference type="SUPFAM" id="SSF50370">
    <property type="entry name" value="Ricin B-like lectins"/>
    <property type="match status" value="2"/>
</dbReference>
<dbReference type="Gene3D" id="2.80.10.50">
    <property type="match status" value="2"/>
</dbReference>
<accession>A0A1B9G435</accession>
<feature type="signal peptide" evidence="1">
    <location>
        <begin position="1"/>
        <end position="17"/>
    </location>
</feature>
<evidence type="ECO:0000313" key="4">
    <source>
        <dbReference type="EMBL" id="WVW78121.1"/>
    </source>
</evidence>
<keyword evidence="1" id="KW-0732">Signal</keyword>
<reference evidence="4" key="4">
    <citation type="submission" date="2024-02" db="EMBL/GenBank/DDBJ databases">
        <title>Comparative genomics of Cryptococcus and Kwoniella reveals pathogenesis evolution and contrasting modes of karyotype evolution via chromosome fusion or intercentromeric recombination.</title>
        <authorList>
            <person name="Coelho M.A."/>
            <person name="David-Palma M."/>
            <person name="Shea T."/>
            <person name="Bowers K."/>
            <person name="McGinley-Smith S."/>
            <person name="Mohammad A.W."/>
            <person name="Gnirke A."/>
            <person name="Yurkov A.M."/>
            <person name="Nowrousian M."/>
            <person name="Sun S."/>
            <person name="Cuomo C.A."/>
            <person name="Heitman J."/>
        </authorList>
    </citation>
    <scope>NUCLEOTIDE SEQUENCE</scope>
    <source>
        <strain evidence="4">CBS 10118</strain>
    </source>
</reference>
<dbReference type="InterPro" id="IPR035992">
    <property type="entry name" value="Ricin_B-like_lectins"/>
</dbReference>
<dbReference type="STRING" id="1296100.A0A1B9G435"/>
<dbReference type="CDD" id="cd00161">
    <property type="entry name" value="beta-trefoil_Ricin-like"/>
    <property type="match status" value="1"/>
</dbReference>
<sequence length="336" mass="36723">MLTSLIPILAILQVTLSSPISDPIHLNKRYNGVKIQAFRNGYCLSPIGTTTANGVPVGAVDCSQARTWNINPGSGSITLANNVIYALDAGTGNANGEGVKIWQSYPGLFQQTWYLTADGRIAITGGNQCLDKYNDDTGVHTWQCGAGNINQIWTIVQPYAPYVPVPGQQPILHPPIGQTYLDPANSGVRIHPYQRPDLAVTVTGGVAAFGRYVDIAYDLHNSNLYARRQLWYLPPAGTTNSVVLLYTADNNYCLHAGAEPANRNRVLLYDCDTVESSRWDWDGTHLKITNTNLCLDVRAESSPTPSDPYDIQKTLQVWTCGAGNHNQEFFTIAKKA</sequence>
<name>A0A1B9G435_9TREE</name>
<reference evidence="4" key="2">
    <citation type="submission" date="2013-07" db="EMBL/GenBank/DDBJ databases">
        <authorList>
            <consortium name="The Broad Institute Genome Sequencing Platform"/>
            <person name="Cuomo C."/>
            <person name="Litvintseva A."/>
            <person name="Chen Y."/>
            <person name="Heitman J."/>
            <person name="Sun S."/>
            <person name="Springer D."/>
            <person name="Dromer F."/>
            <person name="Young S.K."/>
            <person name="Zeng Q."/>
            <person name="Gargeya S."/>
            <person name="Fitzgerald M."/>
            <person name="Abouelleil A."/>
            <person name="Alvarado L."/>
            <person name="Berlin A.M."/>
            <person name="Chapman S.B."/>
            <person name="Dewar J."/>
            <person name="Goldberg J."/>
            <person name="Griggs A."/>
            <person name="Gujja S."/>
            <person name="Hansen M."/>
            <person name="Howarth C."/>
            <person name="Imamovic A."/>
            <person name="Larimer J."/>
            <person name="McCowan C."/>
            <person name="Murphy C."/>
            <person name="Pearson M."/>
            <person name="Priest M."/>
            <person name="Roberts A."/>
            <person name="Saif S."/>
            <person name="Shea T."/>
            <person name="Sykes S."/>
            <person name="Wortman J."/>
            <person name="Nusbaum C."/>
            <person name="Birren B."/>
        </authorList>
    </citation>
    <scope>NUCLEOTIDE SEQUENCE</scope>
    <source>
        <strain evidence="4">CBS 10118</strain>
    </source>
</reference>
<reference evidence="3" key="3">
    <citation type="submission" date="2014-01" db="EMBL/GenBank/DDBJ databases">
        <title>Evolution of pathogenesis and genome organization in the Tremellales.</title>
        <authorList>
            <person name="Cuomo C."/>
            <person name="Litvintseva A."/>
            <person name="Heitman J."/>
            <person name="Chen Y."/>
            <person name="Sun S."/>
            <person name="Springer D."/>
            <person name="Dromer F."/>
            <person name="Young S."/>
            <person name="Zeng Q."/>
            <person name="Chapman S."/>
            <person name="Gujja S."/>
            <person name="Saif S."/>
            <person name="Birren B."/>
        </authorList>
    </citation>
    <scope>NUCLEOTIDE SEQUENCE</scope>
    <source>
        <strain evidence="3">CBS 10118</strain>
    </source>
</reference>
<dbReference type="Proteomes" id="UP000092730">
    <property type="component" value="Chromosome 1"/>
</dbReference>
<dbReference type="SMART" id="SM00458">
    <property type="entry name" value="RICIN"/>
    <property type="match status" value="2"/>
</dbReference>
<dbReference type="PROSITE" id="PS50231">
    <property type="entry name" value="RICIN_B_LECTIN"/>
    <property type="match status" value="3"/>
</dbReference>
<dbReference type="VEuPathDB" id="FungiDB:I302_03444"/>
<gene>
    <name evidence="3" type="ORF">I302_03444</name>
    <name evidence="4" type="ORF">I302_100072</name>
</gene>
<evidence type="ECO:0000259" key="2">
    <source>
        <dbReference type="SMART" id="SM00458"/>
    </source>
</evidence>
<feature type="domain" description="Ricin B lectin" evidence="2">
    <location>
        <begin position="199"/>
        <end position="332"/>
    </location>
</feature>
<organism evidence="3">
    <name type="scientific">Kwoniella bestiolae CBS 10118</name>
    <dbReference type="NCBI Taxonomy" id="1296100"/>
    <lineage>
        <taxon>Eukaryota</taxon>
        <taxon>Fungi</taxon>
        <taxon>Dikarya</taxon>
        <taxon>Basidiomycota</taxon>
        <taxon>Agaricomycotina</taxon>
        <taxon>Tremellomycetes</taxon>
        <taxon>Tremellales</taxon>
        <taxon>Cryptococcaceae</taxon>
        <taxon>Kwoniella</taxon>
    </lineage>
</organism>
<dbReference type="EMBL" id="CP144541">
    <property type="protein sequence ID" value="WVW78121.1"/>
    <property type="molecule type" value="Genomic_DNA"/>
</dbReference>
<dbReference type="InterPro" id="IPR000772">
    <property type="entry name" value="Ricin_B_lectin"/>
</dbReference>
<dbReference type="KEGG" id="kbi:30207843"/>
<evidence type="ECO:0000313" key="5">
    <source>
        <dbReference type="Proteomes" id="UP000092730"/>
    </source>
</evidence>
<protein>
    <recommendedName>
        <fullName evidence="2">Ricin B lectin domain-containing protein</fullName>
    </recommendedName>
</protein>
<feature type="domain" description="Ricin B lectin" evidence="2">
    <location>
        <begin position="31"/>
        <end position="156"/>
    </location>
</feature>
<dbReference type="OrthoDB" id="6770063at2759"/>